<dbReference type="EMBL" id="UIHC01000020">
    <property type="protein sequence ID" value="SUZ32417.1"/>
    <property type="molecule type" value="Genomic_DNA"/>
</dbReference>
<dbReference type="Proteomes" id="UP000272908">
    <property type="component" value="Unassembled WGS sequence"/>
</dbReference>
<dbReference type="AlphaFoldDB" id="A0A3B0MN21"/>
<proteinExistence type="predicted"/>
<dbReference type="RefSeq" id="WP_121095485.1">
    <property type="nucleotide sequence ID" value="NZ_UIHC01000020.1"/>
</dbReference>
<sequence length="132" mass="14402">MTNPYKNTPTARFIADRVRDLSHRKTQAEIAAEAGFVNANFMSLLKSGRNKVPLDRVPSLARALEVDPAYLMRMALDQAVGATAAKAIIDIFGTPATANEIGWLMEVRDASDNTDPRLTARSRAALRGIFGK</sequence>
<dbReference type="GO" id="GO:0003677">
    <property type="term" value="F:DNA binding"/>
    <property type="evidence" value="ECO:0007669"/>
    <property type="project" value="InterPro"/>
</dbReference>
<accession>A0A3B0MN21</accession>
<dbReference type="InterPro" id="IPR010982">
    <property type="entry name" value="Lambda_DNA-bd_dom_sf"/>
</dbReference>
<feature type="domain" description="HTH cro/C1-type" evidence="1">
    <location>
        <begin position="26"/>
        <end position="71"/>
    </location>
</feature>
<reference evidence="3" key="1">
    <citation type="submission" date="2018-08" db="EMBL/GenBank/DDBJ databases">
        <authorList>
            <person name="Rodrigo-Torres L."/>
            <person name="Arahal R. D."/>
            <person name="Lucena T."/>
        </authorList>
    </citation>
    <scope>NUCLEOTIDE SEQUENCE [LARGE SCALE GENOMIC DNA]</scope>
    <source>
        <strain evidence="3">CECT 7235</strain>
    </source>
</reference>
<name>A0A3B0MN21_9RHOB</name>
<dbReference type="PROSITE" id="PS50943">
    <property type="entry name" value="HTH_CROC1"/>
    <property type="match status" value="1"/>
</dbReference>
<dbReference type="Gene3D" id="1.10.260.40">
    <property type="entry name" value="lambda repressor-like DNA-binding domains"/>
    <property type="match status" value="1"/>
</dbReference>
<gene>
    <name evidence="2" type="ORF">ROE7235_02175</name>
</gene>
<dbReference type="OrthoDB" id="7859023at2"/>
<evidence type="ECO:0000313" key="3">
    <source>
        <dbReference type="Proteomes" id="UP000272908"/>
    </source>
</evidence>
<dbReference type="SUPFAM" id="SSF47413">
    <property type="entry name" value="lambda repressor-like DNA-binding domains"/>
    <property type="match status" value="1"/>
</dbReference>
<evidence type="ECO:0000259" key="1">
    <source>
        <dbReference type="PROSITE" id="PS50943"/>
    </source>
</evidence>
<evidence type="ECO:0000313" key="2">
    <source>
        <dbReference type="EMBL" id="SUZ32417.1"/>
    </source>
</evidence>
<keyword evidence="3" id="KW-1185">Reference proteome</keyword>
<protein>
    <recommendedName>
        <fullName evidence="1">HTH cro/C1-type domain-containing protein</fullName>
    </recommendedName>
</protein>
<dbReference type="InterPro" id="IPR001387">
    <property type="entry name" value="Cro/C1-type_HTH"/>
</dbReference>
<organism evidence="2 3">
    <name type="scientific">Roseinatronobacter ekhonensis</name>
    <dbReference type="NCBI Taxonomy" id="254356"/>
    <lineage>
        <taxon>Bacteria</taxon>
        <taxon>Pseudomonadati</taxon>
        <taxon>Pseudomonadota</taxon>
        <taxon>Alphaproteobacteria</taxon>
        <taxon>Rhodobacterales</taxon>
        <taxon>Paracoccaceae</taxon>
        <taxon>Roseinatronobacter</taxon>
    </lineage>
</organism>
<dbReference type="CDD" id="cd00093">
    <property type="entry name" value="HTH_XRE"/>
    <property type="match status" value="1"/>
</dbReference>